<organism evidence="7 9">
    <name type="scientific">Medicago truncatula</name>
    <name type="common">Barrel medic</name>
    <name type="synonym">Medicago tribuloides</name>
    <dbReference type="NCBI Taxonomy" id="3880"/>
    <lineage>
        <taxon>Eukaryota</taxon>
        <taxon>Viridiplantae</taxon>
        <taxon>Streptophyta</taxon>
        <taxon>Embryophyta</taxon>
        <taxon>Tracheophyta</taxon>
        <taxon>Spermatophyta</taxon>
        <taxon>Magnoliopsida</taxon>
        <taxon>eudicotyledons</taxon>
        <taxon>Gunneridae</taxon>
        <taxon>Pentapetalae</taxon>
        <taxon>rosids</taxon>
        <taxon>fabids</taxon>
        <taxon>Fabales</taxon>
        <taxon>Fabaceae</taxon>
        <taxon>Papilionoideae</taxon>
        <taxon>50 kb inversion clade</taxon>
        <taxon>NPAAA clade</taxon>
        <taxon>Hologalegina</taxon>
        <taxon>IRL clade</taxon>
        <taxon>Trifolieae</taxon>
        <taxon>Medicago</taxon>
    </lineage>
</organism>
<dbReference type="GO" id="GO:0005524">
    <property type="term" value="F:ATP binding"/>
    <property type="evidence" value="ECO:0007669"/>
    <property type="project" value="UniProtKB-KW"/>
</dbReference>
<sequence>MARQRRSKTWIPLSVSVATSHKMGKGTNNFDESWVIVGVGGFGKVYKRDLRDGRKVAVKRGNPRLLQGIAEFRAEIEMLSQFRHRHLVSLIGYSL</sequence>
<keyword evidence="9" id="KW-1185">Reference proteome</keyword>
<evidence type="ECO:0000313" key="7">
    <source>
        <dbReference type="EMBL" id="KEH39216.1"/>
    </source>
</evidence>
<reference evidence="7 9" key="1">
    <citation type="journal article" date="2011" name="Nature">
        <title>The Medicago genome provides insight into the evolution of rhizobial symbioses.</title>
        <authorList>
            <person name="Young N.D."/>
            <person name="Debelle F."/>
            <person name="Oldroyd G.E."/>
            <person name="Geurts R."/>
            <person name="Cannon S.B."/>
            <person name="Udvardi M.K."/>
            <person name="Benedito V.A."/>
            <person name="Mayer K.F."/>
            <person name="Gouzy J."/>
            <person name="Schoof H."/>
            <person name="Van de Peer Y."/>
            <person name="Proost S."/>
            <person name="Cook D.R."/>
            <person name="Meyers B.C."/>
            <person name="Spannagl M."/>
            <person name="Cheung F."/>
            <person name="De Mita S."/>
            <person name="Krishnakumar V."/>
            <person name="Gundlach H."/>
            <person name="Zhou S."/>
            <person name="Mudge J."/>
            <person name="Bharti A.K."/>
            <person name="Murray J.D."/>
            <person name="Naoumkina M.A."/>
            <person name="Rosen B."/>
            <person name="Silverstein K.A."/>
            <person name="Tang H."/>
            <person name="Rombauts S."/>
            <person name="Zhao P.X."/>
            <person name="Zhou P."/>
            <person name="Barbe V."/>
            <person name="Bardou P."/>
            <person name="Bechner M."/>
            <person name="Bellec A."/>
            <person name="Berger A."/>
            <person name="Berges H."/>
            <person name="Bidwell S."/>
            <person name="Bisseling T."/>
            <person name="Choisne N."/>
            <person name="Couloux A."/>
            <person name="Denny R."/>
            <person name="Deshpande S."/>
            <person name="Dai X."/>
            <person name="Doyle J.J."/>
            <person name="Dudez A.M."/>
            <person name="Farmer A.D."/>
            <person name="Fouteau S."/>
            <person name="Franken C."/>
            <person name="Gibelin C."/>
            <person name="Gish J."/>
            <person name="Goldstein S."/>
            <person name="Gonzalez A.J."/>
            <person name="Green P.J."/>
            <person name="Hallab A."/>
            <person name="Hartog M."/>
            <person name="Hua A."/>
            <person name="Humphray S.J."/>
            <person name="Jeong D.H."/>
            <person name="Jing Y."/>
            <person name="Jocker A."/>
            <person name="Kenton S.M."/>
            <person name="Kim D.J."/>
            <person name="Klee K."/>
            <person name="Lai H."/>
            <person name="Lang C."/>
            <person name="Lin S."/>
            <person name="Macmil S.L."/>
            <person name="Magdelenat G."/>
            <person name="Matthews L."/>
            <person name="McCorrison J."/>
            <person name="Monaghan E.L."/>
            <person name="Mun J.H."/>
            <person name="Najar F.Z."/>
            <person name="Nicholson C."/>
            <person name="Noirot C."/>
            <person name="O'Bleness M."/>
            <person name="Paule C.R."/>
            <person name="Poulain J."/>
            <person name="Prion F."/>
            <person name="Qin B."/>
            <person name="Qu C."/>
            <person name="Retzel E.F."/>
            <person name="Riddle C."/>
            <person name="Sallet E."/>
            <person name="Samain S."/>
            <person name="Samson N."/>
            <person name="Sanders I."/>
            <person name="Saurat O."/>
            <person name="Scarpelli C."/>
            <person name="Schiex T."/>
            <person name="Segurens B."/>
            <person name="Severin A.J."/>
            <person name="Sherrier D.J."/>
            <person name="Shi R."/>
            <person name="Sims S."/>
            <person name="Singer S.R."/>
            <person name="Sinharoy S."/>
            <person name="Sterck L."/>
            <person name="Viollet A."/>
            <person name="Wang B.B."/>
            <person name="Wang K."/>
            <person name="Wang M."/>
            <person name="Wang X."/>
            <person name="Warfsmann J."/>
            <person name="Weissenbach J."/>
            <person name="White D.D."/>
            <person name="White J.D."/>
            <person name="Wiley G.B."/>
            <person name="Wincker P."/>
            <person name="Xing Y."/>
            <person name="Yang L."/>
            <person name="Yao Z."/>
            <person name="Ying F."/>
            <person name="Zhai J."/>
            <person name="Zhou L."/>
            <person name="Zuber A."/>
            <person name="Denarie J."/>
            <person name="Dixon R.A."/>
            <person name="May G.D."/>
            <person name="Schwartz D.C."/>
            <person name="Rogers J."/>
            <person name="Quetier F."/>
            <person name="Town C.D."/>
            <person name="Roe B.A."/>
        </authorList>
    </citation>
    <scope>NUCLEOTIDE SEQUENCE [LARGE SCALE GENOMIC DNA]</scope>
    <source>
        <strain evidence="7">A17</strain>
        <strain evidence="8 9">cv. Jemalong A17</strain>
    </source>
</reference>
<dbReference type="Gene3D" id="3.30.200.20">
    <property type="entry name" value="Phosphorylase Kinase, domain 1"/>
    <property type="match status" value="1"/>
</dbReference>
<keyword evidence="7" id="KW-0675">Receptor</keyword>
<reference evidence="8" key="3">
    <citation type="submission" date="2015-04" db="UniProtKB">
        <authorList>
            <consortium name="EnsemblPlants"/>
        </authorList>
    </citation>
    <scope>IDENTIFICATION</scope>
    <source>
        <strain evidence="8">cv. Jemalong A17</strain>
    </source>
</reference>
<dbReference type="InterPro" id="IPR011009">
    <property type="entry name" value="Kinase-like_dom_sf"/>
</dbReference>
<name>A0A072VC83_MEDTR</name>
<dbReference type="InterPro" id="IPR001245">
    <property type="entry name" value="Ser-Thr/Tyr_kinase_cat_dom"/>
</dbReference>
<evidence type="ECO:0000259" key="6">
    <source>
        <dbReference type="PROSITE" id="PS50011"/>
    </source>
</evidence>
<accession>A0A072VC83</accession>
<dbReference type="PANTHER" id="PTHR47989">
    <property type="entry name" value="OS01G0750732 PROTEIN"/>
    <property type="match status" value="1"/>
</dbReference>
<dbReference type="FunFam" id="3.30.200.20:FF:000039">
    <property type="entry name" value="receptor-like protein kinase FERONIA"/>
    <property type="match status" value="1"/>
</dbReference>
<keyword evidence="3" id="KW-0547">Nucleotide-binding</keyword>
<dbReference type="GO" id="GO:0004674">
    <property type="term" value="F:protein serine/threonine kinase activity"/>
    <property type="evidence" value="ECO:0007669"/>
    <property type="project" value="UniProtKB-KW"/>
</dbReference>
<dbReference type="PANTHER" id="PTHR47989:SF62">
    <property type="entry name" value="OS05G0423500 PROTEIN"/>
    <property type="match status" value="1"/>
</dbReference>
<dbReference type="Proteomes" id="UP000002051">
    <property type="component" value="Chromosome 2"/>
</dbReference>
<dbReference type="PROSITE" id="PS50011">
    <property type="entry name" value="PROTEIN_KINASE_DOM"/>
    <property type="match status" value="1"/>
</dbReference>
<evidence type="ECO:0000256" key="3">
    <source>
        <dbReference type="ARBA" id="ARBA00022741"/>
    </source>
</evidence>
<keyword evidence="4 7" id="KW-0418">Kinase</keyword>
<keyword evidence="1" id="KW-0723">Serine/threonine-protein kinase</keyword>
<keyword evidence="2" id="KW-0808">Transferase</keyword>
<gene>
    <name evidence="7" type="ordered locus">MTR_2g090860</name>
</gene>
<evidence type="ECO:0000313" key="8">
    <source>
        <dbReference type="EnsemblPlants" id="KEH39216"/>
    </source>
</evidence>
<evidence type="ECO:0000256" key="1">
    <source>
        <dbReference type="ARBA" id="ARBA00022527"/>
    </source>
</evidence>
<dbReference type="Pfam" id="PF07714">
    <property type="entry name" value="PK_Tyr_Ser-Thr"/>
    <property type="match status" value="1"/>
</dbReference>
<dbReference type="InterPro" id="IPR000719">
    <property type="entry name" value="Prot_kinase_dom"/>
</dbReference>
<evidence type="ECO:0000313" key="9">
    <source>
        <dbReference type="Proteomes" id="UP000002051"/>
    </source>
</evidence>
<evidence type="ECO:0000256" key="2">
    <source>
        <dbReference type="ARBA" id="ARBA00022679"/>
    </source>
</evidence>
<dbReference type="EnsemblPlants" id="KEH39216">
    <property type="protein sequence ID" value="KEH39216"/>
    <property type="gene ID" value="MTR_2g090860"/>
</dbReference>
<proteinExistence type="predicted"/>
<feature type="domain" description="Protein kinase" evidence="6">
    <location>
        <begin position="31"/>
        <end position="95"/>
    </location>
</feature>
<evidence type="ECO:0000256" key="5">
    <source>
        <dbReference type="ARBA" id="ARBA00022840"/>
    </source>
</evidence>
<dbReference type="HOGENOM" id="CLU_2375988_0_0_1"/>
<protein>
    <submittedName>
        <fullName evidence="7">Receptor-like kinase</fullName>
    </submittedName>
</protein>
<reference evidence="7 9" key="2">
    <citation type="journal article" date="2014" name="BMC Genomics">
        <title>An improved genome release (version Mt4.0) for the model legume Medicago truncatula.</title>
        <authorList>
            <person name="Tang H."/>
            <person name="Krishnakumar V."/>
            <person name="Bidwell S."/>
            <person name="Rosen B."/>
            <person name="Chan A."/>
            <person name="Zhou S."/>
            <person name="Gentzbittel L."/>
            <person name="Childs K.L."/>
            <person name="Yandell M."/>
            <person name="Gundlach H."/>
            <person name="Mayer K.F."/>
            <person name="Schwartz D.C."/>
            <person name="Town C.D."/>
        </authorList>
    </citation>
    <scope>GENOME REANNOTATION</scope>
    <source>
        <strain evidence="7">A17</strain>
        <strain evidence="8 9">cv. Jemalong A17</strain>
    </source>
</reference>
<dbReference type="AlphaFoldDB" id="A0A072VC83"/>
<dbReference type="SUPFAM" id="SSF56112">
    <property type="entry name" value="Protein kinase-like (PK-like)"/>
    <property type="match status" value="1"/>
</dbReference>
<evidence type="ECO:0000256" key="4">
    <source>
        <dbReference type="ARBA" id="ARBA00022777"/>
    </source>
</evidence>
<keyword evidence="5" id="KW-0067">ATP-binding</keyword>
<dbReference type="EMBL" id="CM001218">
    <property type="protein sequence ID" value="KEH39216.1"/>
    <property type="molecule type" value="Genomic_DNA"/>
</dbReference>